<feature type="domain" description="ABC transporter" evidence="4">
    <location>
        <begin position="1"/>
        <end position="207"/>
    </location>
</feature>
<dbReference type="SUPFAM" id="SSF52540">
    <property type="entry name" value="P-loop containing nucleoside triphosphate hydrolases"/>
    <property type="match status" value="1"/>
</dbReference>
<keyword evidence="3 5" id="KW-0067">ATP-binding</keyword>
<evidence type="ECO:0000259" key="4">
    <source>
        <dbReference type="PROSITE" id="PS50893"/>
    </source>
</evidence>
<dbReference type="SMART" id="SM00382">
    <property type="entry name" value="AAA"/>
    <property type="match status" value="1"/>
</dbReference>
<sequence>MISIDIEIKLKAYHGRQLLRIKRQFSTGSITKILGPSGSGKTTLLKIIAGLSAPEKGKIIANGVTWFDDQQKINLSPQKRNTGFVFQNYALFPNMTVQQHLEYATNDGAWIKQLLQLGRLDGFTDHKPDYLSGGQQQRLAILRALAIKPKLLLIDEPFSALDSKMKTLLMDELKPLIKQLGATTIIVSHNLQELEAFEGEIMDFEALF</sequence>
<dbReference type="InterPro" id="IPR017871">
    <property type="entry name" value="ABC_transporter-like_CS"/>
</dbReference>
<evidence type="ECO:0000256" key="1">
    <source>
        <dbReference type="ARBA" id="ARBA00022448"/>
    </source>
</evidence>
<keyword evidence="2" id="KW-0547">Nucleotide-binding</keyword>
<dbReference type="PROSITE" id="PS00211">
    <property type="entry name" value="ABC_TRANSPORTER_1"/>
    <property type="match status" value="1"/>
</dbReference>
<keyword evidence="6" id="KW-1185">Reference proteome</keyword>
<gene>
    <name evidence="5" type="ORF">ACFFGT_30295</name>
</gene>
<dbReference type="InterPro" id="IPR003593">
    <property type="entry name" value="AAA+_ATPase"/>
</dbReference>
<comment type="caution">
    <text evidence="5">The sequence shown here is derived from an EMBL/GenBank/DDBJ whole genome shotgun (WGS) entry which is preliminary data.</text>
</comment>
<dbReference type="Proteomes" id="UP001589828">
    <property type="component" value="Unassembled WGS sequence"/>
</dbReference>
<dbReference type="PANTHER" id="PTHR42781:SF4">
    <property type="entry name" value="SPERMIDINE_PUTRESCINE IMPORT ATP-BINDING PROTEIN POTA"/>
    <property type="match status" value="1"/>
</dbReference>
<evidence type="ECO:0000313" key="6">
    <source>
        <dbReference type="Proteomes" id="UP001589828"/>
    </source>
</evidence>
<dbReference type="EMBL" id="JBHLTS010000079">
    <property type="protein sequence ID" value="MFC0518544.1"/>
    <property type="molecule type" value="Genomic_DNA"/>
</dbReference>
<reference evidence="5 6" key="1">
    <citation type="submission" date="2024-09" db="EMBL/GenBank/DDBJ databases">
        <authorList>
            <person name="Sun Q."/>
            <person name="Mori K."/>
        </authorList>
    </citation>
    <scope>NUCLEOTIDE SEQUENCE [LARGE SCALE GENOMIC DNA]</scope>
    <source>
        <strain evidence="5 6">NCAIM B.02415</strain>
    </source>
</reference>
<dbReference type="InterPro" id="IPR027417">
    <property type="entry name" value="P-loop_NTPase"/>
</dbReference>
<dbReference type="InterPro" id="IPR003439">
    <property type="entry name" value="ABC_transporter-like_ATP-bd"/>
</dbReference>
<organism evidence="5 6">
    <name type="scientific">Mucilaginibacter angelicae</name>
    <dbReference type="NCBI Taxonomy" id="869718"/>
    <lineage>
        <taxon>Bacteria</taxon>
        <taxon>Pseudomonadati</taxon>
        <taxon>Bacteroidota</taxon>
        <taxon>Sphingobacteriia</taxon>
        <taxon>Sphingobacteriales</taxon>
        <taxon>Sphingobacteriaceae</taxon>
        <taxon>Mucilaginibacter</taxon>
    </lineage>
</organism>
<dbReference type="GO" id="GO:0005524">
    <property type="term" value="F:ATP binding"/>
    <property type="evidence" value="ECO:0007669"/>
    <property type="project" value="UniProtKB-KW"/>
</dbReference>
<accession>A0ABV6LGF7</accession>
<dbReference type="RefSeq" id="WP_377026261.1">
    <property type="nucleotide sequence ID" value="NZ_JBHLTS010000079.1"/>
</dbReference>
<evidence type="ECO:0000256" key="3">
    <source>
        <dbReference type="ARBA" id="ARBA00022840"/>
    </source>
</evidence>
<dbReference type="PROSITE" id="PS50893">
    <property type="entry name" value="ABC_TRANSPORTER_2"/>
    <property type="match status" value="1"/>
</dbReference>
<keyword evidence="1" id="KW-0813">Transport</keyword>
<evidence type="ECO:0000256" key="2">
    <source>
        <dbReference type="ARBA" id="ARBA00022741"/>
    </source>
</evidence>
<dbReference type="InterPro" id="IPR050093">
    <property type="entry name" value="ABC_SmlMolc_Importer"/>
</dbReference>
<dbReference type="PANTHER" id="PTHR42781">
    <property type="entry name" value="SPERMIDINE/PUTRESCINE IMPORT ATP-BINDING PROTEIN POTA"/>
    <property type="match status" value="1"/>
</dbReference>
<evidence type="ECO:0000313" key="5">
    <source>
        <dbReference type="EMBL" id="MFC0518544.1"/>
    </source>
</evidence>
<dbReference type="Gene3D" id="3.40.50.300">
    <property type="entry name" value="P-loop containing nucleotide triphosphate hydrolases"/>
    <property type="match status" value="1"/>
</dbReference>
<name>A0ABV6LGF7_9SPHI</name>
<dbReference type="Pfam" id="PF00005">
    <property type="entry name" value="ABC_tran"/>
    <property type="match status" value="1"/>
</dbReference>
<protein>
    <submittedName>
        <fullName evidence="5">Sulfate/molybdate ABC transporter ATP-binding protein</fullName>
    </submittedName>
</protein>
<proteinExistence type="predicted"/>